<dbReference type="CDD" id="cd00038">
    <property type="entry name" value="CAP_ED"/>
    <property type="match status" value="1"/>
</dbReference>
<reference evidence="6" key="1">
    <citation type="submission" date="2022-11" db="EMBL/GenBank/DDBJ databases">
        <title>The characterization of three novel Bacteroidetes species and genomic analysis of their roles in tidal elemental geochemical cycles.</title>
        <authorList>
            <person name="Ma K.-J."/>
        </authorList>
    </citation>
    <scope>NUCLEOTIDE SEQUENCE</scope>
    <source>
        <strain evidence="6">M415</strain>
    </source>
</reference>
<dbReference type="EMBL" id="JAPFQP010000004">
    <property type="protein sequence ID" value="MCX2720622.1"/>
    <property type="molecule type" value="Genomic_DNA"/>
</dbReference>
<dbReference type="SUPFAM" id="SSF51206">
    <property type="entry name" value="cAMP-binding domain-like"/>
    <property type="match status" value="1"/>
</dbReference>
<evidence type="ECO:0000256" key="3">
    <source>
        <dbReference type="ARBA" id="ARBA00023163"/>
    </source>
</evidence>
<comment type="caution">
    <text evidence="6">The sequence shown here is derived from an EMBL/GenBank/DDBJ whole genome shotgun (WGS) entry which is preliminary data.</text>
</comment>
<dbReference type="Gene3D" id="1.10.10.10">
    <property type="entry name" value="Winged helix-like DNA-binding domain superfamily/Winged helix DNA-binding domain"/>
    <property type="match status" value="1"/>
</dbReference>
<evidence type="ECO:0000313" key="6">
    <source>
        <dbReference type="EMBL" id="MCX2720622.1"/>
    </source>
</evidence>
<dbReference type="InterPro" id="IPR018490">
    <property type="entry name" value="cNMP-bd_dom_sf"/>
</dbReference>
<dbReference type="GO" id="GO:0003700">
    <property type="term" value="F:DNA-binding transcription factor activity"/>
    <property type="evidence" value="ECO:0007669"/>
    <property type="project" value="TreeGrafter"/>
</dbReference>
<dbReference type="Gene3D" id="2.60.120.10">
    <property type="entry name" value="Jelly Rolls"/>
    <property type="match status" value="1"/>
</dbReference>
<sequence length="210" mass="24385">MRELLERHYGYLFEEELLNEIEAVGVCKKVRQGETLMDIGQSISAMPLLFSGAIKVMREDEVGDELILYFIEKGDTCAMTFSCCMGTGKSEIRAVAETDTELLMIPIEKMEEWLSRYTSWRRFILDSYHTRLSELLETVDTLAFMKMDERLLKYLRDKAMVTHDDVIYATHLQVAHDLHTSRVVISRLLKSLEKEGKIKLNRNQIKVLDL</sequence>
<keyword evidence="2" id="KW-0238">DNA-binding</keyword>
<dbReference type="InterPro" id="IPR036390">
    <property type="entry name" value="WH_DNA-bd_sf"/>
</dbReference>
<dbReference type="SUPFAM" id="SSF46785">
    <property type="entry name" value="Winged helix' DNA-binding domain"/>
    <property type="match status" value="1"/>
</dbReference>
<dbReference type="Pfam" id="PF13545">
    <property type="entry name" value="HTH_Crp_2"/>
    <property type="match status" value="1"/>
</dbReference>
<protein>
    <submittedName>
        <fullName evidence="6">Crp/Fnr family transcriptional regulator</fullName>
    </submittedName>
</protein>
<dbReference type="InterPro" id="IPR012318">
    <property type="entry name" value="HTH_CRP"/>
</dbReference>
<dbReference type="PANTHER" id="PTHR24567:SF26">
    <property type="entry name" value="REGULATORY PROTEIN YEIL"/>
    <property type="match status" value="1"/>
</dbReference>
<dbReference type="InterPro" id="IPR036388">
    <property type="entry name" value="WH-like_DNA-bd_sf"/>
</dbReference>
<evidence type="ECO:0000256" key="1">
    <source>
        <dbReference type="ARBA" id="ARBA00023015"/>
    </source>
</evidence>
<feature type="domain" description="HTH crp-type" evidence="5">
    <location>
        <begin position="150"/>
        <end position="210"/>
    </location>
</feature>
<proteinExistence type="predicted"/>
<evidence type="ECO:0000256" key="2">
    <source>
        <dbReference type="ARBA" id="ARBA00023125"/>
    </source>
</evidence>
<evidence type="ECO:0000313" key="7">
    <source>
        <dbReference type="Proteomes" id="UP001207116"/>
    </source>
</evidence>
<dbReference type="InterPro" id="IPR014710">
    <property type="entry name" value="RmlC-like_jellyroll"/>
</dbReference>
<accession>A0AAE3MPJ3</accession>
<keyword evidence="7" id="KW-1185">Reference proteome</keyword>
<keyword evidence="1" id="KW-0805">Transcription regulation</keyword>
<dbReference type="GO" id="GO:0003677">
    <property type="term" value="F:DNA binding"/>
    <property type="evidence" value="ECO:0007669"/>
    <property type="project" value="UniProtKB-KW"/>
</dbReference>
<dbReference type="GO" id="GO:0005829">
    <property type="term" value="C:cytosol"/>
    <property type="evidence" value="ECO:0007669"/>
    <property type="project" value="TreeGrafter"/>
</dbReference>
<dbReference type="Pfam" id="PF00027">
    <property type="entry name" value="cNMP_binding"/>
    <property type="match status" value="1"/>
</dbReference>
<dbReference type="AlphaFoldDB" id="A0AAE3MPJ3"/>
<dbReference type="Proteomes" id="UP001207116">
    <property type="component" value="Unassembled WGS sequence"/>
</dbReference>
<dbReference type="InterPro" id="IPR050397">
    <property type="entry name" value="Env_Response_Regulators"/>
</dbReference>
<name>A0AAE3MPJ3_9FLAO</name>
<dbReference type="PANTHER" id="PTHR24567">
    <property type="entry name" value="CRP FAMILY TRANSCRIPTIONAL REGULATORY PROTEIN"/>
    <property type="match status" value="1"/>
</dbReference>
<feature type="domain" description="Cyclic nucleotide-binding" evidence="4">
    <location>
        <begin position="28"/>
        <end position="117"/>
    </location>
</feature>
<organism evidence="6 7">
    <name type="scientific">Lentiprolixibacter aurantiacus</name>
    <dbReference type="NCBI Taxonomy" id="2993939"/>
    <lineage>
        <taxon>Bacteria</taxon>
        <taxon>Pseudomonadati</taxon>
        <taxon>Bacteroidota</taxon>
        <taxon>Flavobacteriia</taxon>
        <taxon>Flavobacteriales</taxon>
        <taxon>Flavobacteriaceae</taxon>
        <taxon>Lentiprolixibacter</taxon>
    </lineage>
</organism>
<dbReference type="RefSeq" id="WP_266015057.1">
    <property type="nucleotide sequence ID" value="NZ_JAPFQP010000004.1"/>
</dbReference>
<dbReference type="InterPro" id="IPR000595">
    <property type="entry name" value="cNMP-bd_dom"/>
</dbReference>
<keyword evidence="3" id="KW-0804">Transcription</keyword>
<evidence type="ECO:0000259" key="4">
    <source>
        <dbReference type="Pfam" id="PF00027"/>
    </source>
</evidence>
<gene>
    <name evidence="6" type="ORF">OO016_13495</name>
</gene>
<evidence type="ECO:0000259" key="5">
    <source>
        <dbReference type="Pfam" id="PF13545"/>
    </source>
</evidence>